<reference evidence="9" key="1">
    <citation type="submission" date="2023-01" db="EMBL/GenBank/DDBJ databases">
        <title>Exophiala dermititidis isolated from Cystic Fibrosis Patient.</title>
        <authorList>
            <person name="Kurbessoian T."/>
            <person name="Crocker A."/>
            <person name="Murante D."/>
            <person name="Hogan D.A."/>
            <person name="Stajich J.E."/>
        </authorList>
    </citation>
    <scope>NUCLEOTIDE SEQUENCE</scope>
    <source>
        <strain evidence="9">Ex8</strain>
    </source>
</reference>
<sequence>MMSSRLMRPAFAAARRTAAPKTAFRTYAAAAQGQAVDPKPPVPLFGLDGTYANALYTAAAKTNVLEPTSKAIASLTQILKSDPKLQTILSAPTLSDTDKSQIVAELEKHTGGADKSGTVKNFLSALAEHNRLSLLEGACEKFGTLMSAARGEMEVVVTSAQKLDDKTLKRLETAISKSEYSQGKKLKVTSKVNPDILGGLVVEIGERTIDLSVSGKIARLNKMLTDTV</sequence>
<dbReference type="SUPFAM" id="SSF47928">
    <property type="entry name" value="N-terminal domain of the delta subunit of the F1F0-ATP synthase"/>
    <property type="match status" value="1"/>
</dbReference>
<proteinExistence type="inferred from homology"/>
<dbReference type="Pfam" id="PF00213">
    <property type="entry name" value="OSCP"/>
    <property type="match status" value="1"/>
</dbReference>
<protein>
    <recommendedName>
        <fullName evidence="3">ATP synthase subunit 5, mitochondrial</fullName>
    </recommendedName>
</protein>
<comment type="subcellular location">
    <subcellularLocation>
        <location evidence="1">Membrane</location>
    </subcellularLocation>
</comment>
<accession>A0AAN6IX62</accession>
<evidence type="ECO:0000256" key="1">
    <source>
        <dbReference type="ARBA" id="ARBA00004370"/>
    </source>
</evidence>
<organism evidence="9 10">
    <name type="scientific">Exophiala dermatitidis</name>
    <name type="common">Black yeast-like fungus</name>
    <name type="synonym">Wangiella dermatitidis</name>
    <dbReference type="NCBI Taxonomy" id="5970"/>
    <lineage>
        <taxon>Eukaryota</taxon>
        <taxon>Fungi</taxon>
        <taxon>Dikarya</taxon>
        <taxon>Ascomycota</taxon>
        <taxon>Pezizomycotina</taxon>
        <taxon>Eurotiomycetes</taxon>
        <taxon>Chaetothyriomycetidae</taxon>
        <taxon>Chaetothyriales</taxon>
        <taxon>Herpotrichiellaceae</taxon>
        <taxon>Exophiala</taxon>
    </lineage>
</organism>
<dbReference type="PRINTS" id="PR00125">
    <property type="entry name" value="ATPASEDELTA"/>
</dbReference>
<keyword evidence="4" id="KW-0813">Transport</keyword>
<evidence type="ECO:0000313" key="10">
    <source>
        <dbReference type="Proteomes" id="UP001161757"/>
    </source>
</evidence>
<evidence type="ECO:0000256" key="8">
    <source>
        <dbReference type="ARBA" id="ARBA00023310"/>
    </source>
</evidence>
<dbReference type="GO" id="GO:0046933">
    <property type="term" value="F:proton-transporting ATP synthase activity, rotational mechanism"/>
    <property type="evidence" value="ECO:0007669"/>
    <property type="project" value="InterPro"/>
</dbReference>
<dbReference type="InterPro" id="IPR000711">
    <property type="entry name" value="ATPase_OSCP/dsu"/>
</dbReference>
<dbReference type="NCBIfam" id="TIGR01145">
    <property type="entry name" value="ATP_synt_delta"/>
    <property type="match status" value="1"/>
</dbReference>
<keyword evidence="6" id="KW-0406">Ion transport</keyword>
<dbReference type="GO" id="GO:0016020">
    <property type="term" value="C:membrane"/>
    <property type="evidence" value="ECO:0007669"/>
    <property type="project" value="UniProtKB-SubCell"/>
</dbReference>
<evidence type="ECO:0000256" key="6">
    <source>
        <dbReference type="ARBA" id="ARBA00023065"/>
    </source>
</evidence>
<evidence type="ECO:0000256" key="4">
    <source>
        <dbReference type="ARBA" id="ARBA00022448"/>
    </source>
</evidence>
<keyword evidence="8" id="KW-0066">ATP synthesis</keyword>
<evidence type="ECO:0000256" key="2">
    <source>
        <dbReference type="ARBA" id="ARBA00007046"/>
    </source>
</evidence>
<dbReference type="PROSITE" id="PS00389">
    <property type="entry name" value="ATPASE_DELTA"/>
    <property type="match status" value="1"/>
</dbReference>
<dbReference type="HAMAP" id="MF_01416">
    <property type="entry name" value="ATP_synth_delta_bact"/>
    <property type="match status" value="1"/>
</dbReference>
<keyword evidence="7" id="KW-0472">Membrane</keyword>
<evidence type="ECO:0000256" key="3">
    <source>
        <dbReference type="ARBA" id="ARBA00014723"/>
    </source>
</evidence>
<evidence type="ECO:0000256" key="5">
    <source>
        <dbReference type="ARBA" id="ARBA00022781"/>
    </source>
</evidence>
<evidence type="ECO:0000256" key="7">
    <source>
        <dbReference type="ARBA" id="ARBA00023136"/>
    </source>
</evidence>
<dbReference type="AlphaFoldDB" id="A0AAN6IX62"/>
<comment type="similarity">
    <text evidence="2">Belongs to the ATPase delta chain family.</text>
</comment>
<keyword evidence="5" id="KW-0375">Hydrogen ion transport</keyword>
<dbReference type="PANTHER" id="PTHR11910">
    <property type="entry name" value="ATP SYNTHASE DELTA CHAIN"/>
    <property type="match status" value="1"/>
</dbReference>
<comment type="caution">
    <text evidence="9">The sequence shown here is derived from an EMBL/GenBank/DDBJ whole genome shotgun (WGS) entry which is preliminary data.</text>
</comment>
<dbReference type="InterPro" id="IPR020781">
    <property type="entry name" value="ATPase_OSCP/d_CS"/>
</dbReference>
<dbReference type="Proteomes" id="UP001161757">
    <property type="component" value="Unassembled WGS sequence"/>
</dbReference>
<gene>
    <name evidence="9" type="primary">ATP5</name>
    <name evidence="9" type="ORF">HRR80_001242</name>
</gene>
<dbReference type="EMBL" id="JAJGCB010000002">
    <property type="protein sequence ID" value="KAJ8994530.1"/>
    <property type="molecule type" value="Genomic_DNA"/>
</dbReference>
<dbReference type="Gene3D" id="1.10.520.20">
    <property type="entry name" value="N-terminal domain of the delta subunit of the F1F0-ATP synthase"/>
    <property type="match status" value="1"/>
</dbReference>
<name>A0AAN6IX62_EXODE</name>
<dbReference type="InterPro" id="IPR026015">
    <property type="entry name" value="ATP_synth_OSCP/delta_N_sf"/>
</dbReference>
<evidence type="ECO:0000313" key="9">
    <source>
        <dbReference type="EMBL" id="KAJ8994530.1"/>
    </source>
</evidence>